<gene>
    <name evidence="1" type="ORF">DFO77_12913</name>
</gene>
<dbReference type="Proteomes" id="UP000252733">
    <property type="component" value="Unassembled WGS sequence"/>
</dbReference>
<proteinExistence type="predicted"/>
<protein>
    <submittedName>
        <fullName evidence="1">Uncharacterized protein (TIGR02757 family)</fullName>
    </submittedName>
</protein>
<name>A0A368UMQ8_9BACT</name>
<dbReference type="NCBIfam" id="TIGR02757">
    <property type="entry name" value="TIGR02757 family protein"/>
    <property type="match status" value="1"/>
</dbReference>
<reference evidence="1 2" key="1">
    <citation type="submission" date="2018-07" db="EMBL/GenBank/DDBJ databases">
        <title>Freshwater and sediment microbial communities from various areas in North America, analyzing microbe dynamics in response to fracking.</title>
        <authorList>
            <person name="Lamendella R."/>
        </authorList>
    </citation>
    <scope>NUCLEOTIDE SEQUENCE [LARGE SCALE GENOMIC DNA]</scope>
    <source>
        <strain evidence="1 2">160A</strain>
    </source>
</reference>
<comment type="caution">
    <text evidence="1">The sequence shown here is derived from an EMBL/GenBank/DDBJ whole genome shotgun (WGS) entry which is preliminary data.</text>
</comment>
<sequence>MTNSGEIVDFLNEKASYYEARWFIDEDPVQIPHLFTQKEDIEISGFLTATLAWGQRRMILKACRQLMERMDMAPYDFLMNATDDELKVSDDFVYRTFKNIDANYFLKTLAHIYREKGGLQQVFIDGYGQGGIDKAIIYFRKVFMSLDPPDRTNKHVANILKNASAKRLNMYLRWMVRRDSPVDFGLWKDISMADLLIPLDVHVGRVAQQLGLLSRKQQDFKAVLELTEKLAQFRPEDPVFYDYALFGLGIYEKF</sequence>
<keyword evidence="2" id="KW-1185">Reference proteome</keyword>
<accession>A0A368UMQ8</accession>
<dbReference type="EMBL" id="QPIZ01000029">
    <property type="protein sequence ID" value="RCW29290.1"/>
    <property type="molecule type" value="Genomic_DNA"/>
</dbReference>
<dbReference type="RefSeq" id="WP_114437895.1">
    <property type="nucleotide sequence ID" value="NZ_QPIZ01000029.1"/>
</dbReference>
<evidence type="ECO:0000313" key="1">
    <source>
        <dbReference type="EMBL" id="RCW29290.1"/>
    </source>
</evidence>
<dbReference type="Pfam" id="PF09674">
    <property type="entry name" value="DUF2400"/>
    <property type="match status" value="1"/>
</dbReference>
<dbReference type="InterPro" id="IPR014127">
    <property type="entry name" value="CHP02757"/>
</dbReference>
<dbReference type="AlphaFoldDB" id="A0A368UMQ8"/>
<organism evidence="1 2">
    <name type="scientific">Marinilabilia salmonicolor</name>
    <dbReference type="NCBI Taxonomy" id="989"/>
    <lineage>
        <taxon>Bacteria</taxon>
        <taxon>Pseudomonadati</taxon>
        <taxon>Bacteroidota</taxon>
        <taxon>Bacteroidia</taxon>
        <taxon>Marinilabiliales</taxon>
        <taxon>Marinilabiliaceae</taxon>
        <taxon>Marinilabilia</taxon>
    </lineage>
</organism>
<evidence type="ECO:0000313" key="2">
    <source>
        <dbReference type="Proteomes" id="UP000252733"/>
    </source>
</evidence>